<dbReference type="RefSeq" id="WP_180894600.1">
    <property type="nucleotide sequence ID" value="NZ_JACCKD010000008.1"/>
</dbReference>
<gene>
    <name evidence="1" type="ORF">H0B56_19785</name>
</gene>
<proteinExistence type="predicted"/>
<dbReference type="AlphaFoldDB" id="A0A838AEW8"/>
<reference evidence="1 2" key="1">
    <citation type="submission" date="2020-07" db="EMBL/GenBank/DDBJ databases">
        <title>Genome of Haloechinothrix sp.</title>
        <authorList>
            <person name="Tang S.-K."/>
            <person name="Yang L."/>
            <person name="Zhu W.-Y."/>
        </authorList>
    </citation>
    <scope>NUCLEOTIDE SEQUENCE [LARGE SCALE GENOMIC DNA]</scope>
    <source>
        <strain evidence="1 2">YIM 98757</strain>
    </source>
</reference>
<dbReference type="Proteomes" id="UP000582974">
    <property type="component" value="Unassembled WGS sequence"/>
</dbReference>
<name>A0A838AEW8_9PSEU</name>
<evidence type="ECO:0000313" key="2">
    <source>
        <dbReference type="Proteomes" id="UP000582974"/>
    </source>
</evidence>
<comment type="caution">
    <text evidence="1">The sequence shown here is derived from an EMBL/GenBank/DDBJ whole genome shotgun (WGS) entry which is preliminary data.</text>
</comment>
<protein>
    <recommendedName>
        <fullName evidence="3">Excreted virulence factor EspC, type VII ESX diderm</fullName>
    </recommendedName>
</protein>
<evidence type="ECO:0008006" key="3">
    <source>
        <dbReference type="Google" id="ProtNLM"/>
    </source>
</evidence>
<keyword evidence="2" id="KW-1185">Reference proteome</keyword>
<evidence type="ECO:0000313" key="1">
    <source>
        <dbReference type="EMBL" id="MBA0127793.1"/>
    </source>
</evidence>
<accession>A0A838AEW8</accession>
<organism evidence="1 2">
    <name type="scientific">Haloechinothrix aidingensis</name>
    <dbReference type="NCBI Taxonomy" id="2752311"/>
    <lineage>
        <taxon>Bacteria</taxon>
        <taxon>Bacillati</taxon>
        <taxon>Actinomycetota</taxon>
        <taxon>Actinomycetes</taxon>
        <taxon>Pseudonocardiales</taxon>
        <taxon>Pseudonocardiaceae</taxon>
        <taxon>Haloechinothrix</taxon>
    </lineage>
</organism>
<dbReference type="EMBL" id="JACCKD010000008">
    <property type="protein sequence ID" value="MBA0127793.1"/>
    <property type="molecule type" value="Genomic_DNA"/>
</dbReference>
<sequence>MSDGFYIESDVVSRAADTLTAASDQLGGVAHTAPSLPDVGEGSGPVAEILRKLMTEADRLVTETSAAGEAVRNTASKYLDVDERSAESMHVAGGLE</sequence>